<dbReference type="AlphaFoldDB" id="A0A5R9J194"/>
<evidence type="ECO:0000313" key="2">
    <source>
        <dbReference type="Proteomes" id="UP000305654"/>
    </source>
</evidence>
<dbReference type="OrthoDB" id="7285430at2"/>
<gene>
    <name evidence="1" type="ORF">FE263_21240</name>
</gene>
<comment type="caution">
    <text evidence="1">The sequence shown here is derived from an EMBL/GenBank/DDBJ whole genome shotgun (WGS) entry which is preliminary data.</text>
</comment>
<accession>A0A5R9J194</accession>
<dbReference type="EMBL" id="VCDI01000013">
    <property type="protein sequence ID" value="TLU70613.1"/>
    <property type="molecule type" value="Genomic_DNA"/>
</dbReference>
<keyword evidence="2" id="KW-1185">Reference proteome</keyword>
<proteinExistence type="predicted"/>
<sequence>MSRTALPTIRPYHPTTFVDRGVAVPFTTPMLVGTRARPTARQSLELIVPNPSGGRGAYIMPWDGIMSICRPTLHDQVFVDRIARYDHVTPRVIRQIASQVAAEGLAGEQAMAAAQIAVDVQARNRTIMNYRLLLELVEQTALPVDGLGADPAARARATVDWVSPQLARSPAWTADALEVLAGVVSDIGVGRDGTKERIPRLLAMLSRVRFELADWRDAHPDGERAACVNMICSVADLTLDLAGITLSAARSMTMDMVGLLRSWSGDPAGIVGLFARSDWMLDGWEPICLIWQNATDYATRLAAMIEIMTLVPILPREAIEWTQCESDAMQPVAFRRMIPFNEDWRSGALVYELIARNERFRARAQSAAGC</sequence>
<name>A0A5R9J194_9PROT</name>
<protein>
    <submittedName>
        <fullName evidence="1">Uncharacterized protein</fullName>
    </submittedName>
</protein>
<reference evidence="1 2" key="1">
    <citation type="submission" date="2019-05" db="EMBL/GenBank/DDBJ databases">
        <authorList>
            <person name="Pankratov T."/>
            <person name="Grouzdev D."/>
        </authorList>
    </citation>
    <scope>NUCLEOTIDE SEQUENCE [LARGE SCALE GENOMIC DNA]</scope>
    <source>
        <strain evidence="1 2">KEBCLARHB70R</strain>
    </source>
</reference>
<dbReference type="Proteomes" id="UP000305654">
    <property type="component" value="Unassembled WGS sequence"/>
</dbReference>
<evidence type="ECO:0000313" key="1">
    <source>
        <dbReference type="EMBL" id="TLU70613.1"/>
    </source>
</evidence>
<dbReference type="RefSeq" id="WP_138328054.1">
    <property type="nucleotide sequence ID" value="NZ_VCDI01000013.1"/>
</dbReference>
<organism evidence="1 2">
    <name type="scientific">Lichenicoccus roseus</name>
    <dbReference type="NCBI Taxonomy" id="2683649"/>
    <lineage>
        <taxon>Bacteria</taxon>
        <taxon>Pseudomonadati</taxon>
        <taxon>Pseudomonadota</taxon>
        <taxon>Alphaproteobacteria</taxon>
        <taxon>Acetobacterales</taxon>
        <taxon>Acetobacteraceae</taxon>
        <taxon>Lichenicoccus</taxon>
    </lineage>
</organism>